<accession>A0A395HQA0</accession>
<dbReference type="GeneID" id="37199954"/>
<gene>
    <name evidence="2" type="ORF">BO97DRAFT_407551</name>
</gene>
<sequence length="62" mass="6692">MLHINTSASRSSANQANKPRGNALPFCSAARKDPRPVSSSRVERDSAAESTHIRSTSPQNRS</sequence>
<protein>
    <submittedName>
        <fullName evidence="2">Uncharacterized protein</fullName>
    </submittedName>
</protein>
<evidence type="ECO:0000256" key="1">
    <source>
        <dbReference type="SAM" id="MobiDB-lite"/>
    </source>
</evidence>
<dbReference type="EMBL" id="KZ824302">
    <property type="protein sequence ID" value="RAL09613.1"/>
    <property type="molecule type" value="Genomic_DNA"/>
</dbReference>
<reference evidence="2 3" key="1">
    <citation type="submission" date="2018-02" db="EMBL/GenBank/DDBJ databases">
        <title>The genomes of Aspergillus section Nigri reveals drivers in fungal speciation.</title>
        <authorList>
            <consortium name="DOE Joint Genome Institute"/>
            <person name="Vesth T.C."/>
            <person name="Nybo J."/>
            <person name="Theobald S."/>
            <person name="Brandl J."/>
            <person name="Frisvad J.C."/>
            <person name="Nielsen K.F."/>
            <person name="Lyhne E.K."/>
            <person name="Kogle M.E."/>
            <person name="Kuo A."/>
            <person name="Riley R."/>
            <person name="Clum A."/>
            <person name="Nolan M."/>
            <person name="Lipzen A."/>
            <person name="Salamov A."/>
            <person name="Henrissat B."/>
            <person name="Wiebenga A."/>
            <person name="De vries R.P."/>
            <person name="Grigoriev I.V."/>
            <person name="Mortensen U.H."/>
            <person name="Andersen M.R."/>
            <person name="Baker S.E."/>
        </authorList>
    </citation>
    <scope>NUCLEOTIDE SEQUENCE [LARGE SCALE GENOMIC DNA]</scope>
    <source>
        <strain evidence="2 3">CBS 101889</strain>
    </source>
</reference>
<organism evidence="2 3">
    <name type="scientific">Aspergillus homomorphus (strain CBS 101889)</name>
    <dbReference type="NCBI Taxonomy" id="1450537"/>
    <lineage>
        <taxon>Eukaryota</taxon>
        <taxon>Fungi</taxon>
        <taxon>Dikarya</taxon>
        <taxon>Ascomycota</taxon>
        <taxon>Pezizomycotina</taxon>
        <taxon>Eurotiomycetes</taxon>
        <taxon>Eurotiomycetidae</taxon>
        <taxon>Eurotiales</taxon>
        <taxon>Aspergillaceae</taxon>
        <taxon>Aspergillus</taxon>
        <taxon>Aspergillus subgen. Circumdati</taxon>
    </lineage>
</organism>
<dbReference type="VEuPathDB" id="FungiDB:BO97DRAFT_407551"/>
<dbReference type="RefSeq" id="XP_025548767.1">
    <property type="nucleotide sequence ID" value="XM_025695665.1"/>
</dbReference>
<feature type="region of interest" description="Disordered" evidence="1">
    <location>
        <begin position="1"/>
        <end position="62"/>
    </location>
</feature>
<dbReference type="AlphaFoldDB" id="A0A395HQA0"/>
<feature type="compositionally biased region" description="Polar residues" evidence="1">
    <location>
        <begin position="53"/>
        <end position="62"/>
    </location>
</feature>
<name>A0A395HQA0_ASPHC</name>
<feature type="compositionally biased region" description="Polar residues" evidence="1">
    <location>
        <begin position="1"/>
        <end position="17"/>
    </location>
</feature>
<feature type="compositionally biased region" description="Basic and acidic residues" evidence="1">
    <location>
        <begin position="30"/>
        <end position="47"/>
    </location>
</feature>
<proteinExistence type="predicted"/>
<dbReference type="Proteomes" id="UP000248961">
    <property type="component" value="Unassembled WGS sequence"/>
</dbReference>
<keyword evidence="3" id="KW-1185">Reference proteome</keyword>
<evidence type="ECO:0000313" key="2">
    <source>
        <dbReference type="EMBL" id="RAL09613.1"/>
    </source>
</evidence>
<evidence type="ECO:0000313" key="3">
    <source>
        <dbReference type="Proteomes" id="UP000248961"/>
    </source>
</evidence>